<dbReference type="Pfam" id="PF00512">
    <property type="entry name" value="HisKA"/>
    <property type="match status" value="1"/>
</dbReference>
<evidence type="ECO:0000259" key="8">
    <source>
        <dbReference type="PROSITE" id="PS50109"/>
    </source>
</evidence>
<dbReference type="SUPFAM" id="SSF52172">
    <property type="entry name" value="CheY-like"/>
    <property type="match status" value="1"/>
</dbReference>
<keyword evidence="3 6" id="KW-0597">Phosphoprotein</keyword>
<name>A0A1M6HFQ3_9BACT</name>
<dbReference type="InterPro" id="IPR003594">
    <property type="entry name" value="HATPase_dom"/>
</dbReference>
<evidence type="ECO:0000259" key="11">
    <source>
        <dbReference type="PROSITE" id="PS50113"/>
    </source>
</evidence>
<feature type="coiled-coil region" evidence="7">
    <location>
        <begin position="21"/>
        <end position="48"/>
    </location>
</feature>
<feature type="domain" description="PAC" evidence="11">
    <location>
        <begin position="129"/>
        <end position="181"/>
    </location>
</feature>
<comment type="catalytic activity">
    <reaction evidence="1">
        <text>ATP + protein L-histidine = ADP + protein N-phospho-L-histidine.</text>
        <dbReference type="EC" id="2.7.13.3"/>
    </reaction>
</comment>
<dbReference type="Gene3D" id="1.10.287.130">
    <property type="match status" value="1"/>
</dbReference>
<sequence length="824" mass="91603">MPEILDQEQLENALRDNHPENARLEERIRELEAENQSLQSKLIEKQKKELAGLESEAKFQAMFNQSGVGVALFNLQGKFVEANPAIVDLSGYSAEELNRMSFSDITFPEDRETGVKQFLDMLEGKISRYTVERRYRHKDGSTIYGISQISMVRIPGSPEPFVMAQVVNISEFKAIQRELREKEKKHKLVMDALGFGLWDWDIAGGTVYYNPAWAAIVEEEAVDPAYESWESRIHPDDRDRVLNSLNNHLLGLTPVWLEEHRLKTSKGRWKWVKGQGRVVERLKNEAPLRMIGTMADINERKQVENTLYKTTRILEETIQQAPYAMFIMEGSVGNANLLIANEMARGFMNQFAAEDAGGRPPDPTELGCHLYSYIDGKEITSERKPLNRALAGESIKNERFYVLDAQGEKIPMEINAFPVYGKSGNIVAVPVTLFDISKTLEAEKDRLQMHKLEAVGTLAGGISHDFNNILSIIIGHAEIVSDEVSKDGQAYQSINAILEACLRARDVVKQLLDFARKAEIDLKPMAVTPVIQESLTLLRSSIPANIEIKAQLTAKNDVVMAAPPQIKQVLVNLCTNASQAIKGRGEIKISTDNLELSSPWPGWGEDATPGACLRLMIEDSGEGMDPAIAHRALEPYFTTKDVGKGTGMGLPVVHGLIKSMGGFMRVSSGRKKGVKVEIILPLAKVKNPAKTVAAKERPARKAMNVLVVDDEKALIATQKVMLKRQGYDVVGETDALKALEIFRTNPGQFDLAIVDMSMPGINGDAFARELKKLRPDIPIILATGYSDEATMKRIRSLEVDVVINKPMTRSDLSQAVNAALKRHA</sequence>
<reference evidence="13" key="1">
    <citation type="submission" date="2016-11" db="EMBL/GenBank/DDBJ databases">
        <authorList>
            <person name="Varghese N."/>
            <person name="Submissions S."/>
        </authorList>
    </citation>
    <scope>NUCLEOTIDE SEQUENCE [LARGE SCALE GENOMIC DNA]</scope>
    <source>
        <strain evidence="13">DSM 16219</strain>
    </source>
</reference>
<dbReference type="Gene3D" id="3.30.450.20">
    <property type="entry name" value="PAS domain"/>
    <property type="match status" value="3"/>
</dbReference>
<feature type="domain" description="PAS" evidence="10">
    <location>
        <begin position="55"/>
        <end position="125"/>
    </location>
</feature>
<dbReference type="InterPro" id="IPR000700">
    <property type="entry name" value="PAS-assoc_C"/>
</dbReference>
<dbReference type="NCBIfam" id="TIGR00229">
    <property type="entry name" value="sensory_box"/>
    <property type="match status" value="2"/>
</dbReference>
<dbReference type="RefSeq" id="WP_073473986.1">
    <property type="nucleotide sequence ID" value="NZ_FQZU01000005.1"/>
</dbReference>
<dbReference type="SMART" id="SM00388">
    <property type="entry name" value="HisKA"/>
    <property type="match status" value="1"/>
</dbReference>
<dbReference type="InterPro" id="IPR005467">
    <property type="entry name" value="His_kinase_dom"/>
</dbReference>
<dbReference type="SMART" id="SM00448">
    <property type="entry name" value="REC"/>
    <property type="match status" value="1"/>
</dbReference>
<keyword evidence="4" id="KW-0808">Transferase</keyword>
<dbReference type="InterPro" id="IPR035965">
    <property type="entry name" value="PAS-like_dom_sf"/>
</dbReference>
<dbReference type="InterPro" id="IPR001789">
    <property type="entry name" value="Sig_transdc_resp-reg_receiver"/>
</dbReference>
<evidence type="ECO:0000256" key="7">
    <source>
        <dbReference type="SAM" id="Coils"/>
    </source>
</evidence>
<dbReference type="CDD" id="cd00082">
    <property type="entry name" value="HisKA"/>
    <property type="match status" value="1"/>
</dbReference>
<dbReference type="InterPro" id="IPR001610">
    <property type="entry name" value="PAC"/>
</dbReference>
<dbReference type="GO" id="GO:0000155">
    <property type="term" value="F:phosphorelay sensor kinase activity"/>
    <property type="evidence" value="ECO:0007669"/>
    <property type="project" value="InterPro"/>
</dbReference>
<dbReference type="SMART" id="SM00086">
    <property type="entry name" value="PAC"/>
    <property type="match status" value="3"/>
</dbReference>
<organism evidence="12 13">
    <name type="scientific">Desulfatibacillum alkenivorans DSM 16219</name>
    <dbReference type="NCBI Taxonomy" id="1121393"/>
    <lineage>
        <taxon>Bacteria</taxon>
        <taxon>Pseudomonadati</taxon>
        <taxon>Thermodesulfobacteriota</taxon>
        <taxon>Desulfobacteria</taxon>
        <taxon>Desulfobacterales</taxon>
        <taxon>Desulfatibacillaceae</taxon>
        <taxon>Desulfatibacillum</taxon>
    </lineage>
</organism>
<dbReference type="PANTHER" id="PTHR43304:SF1">
    <property type="entry name" value="PAC DOMAIN-CONTAINING PROTEIN"/>
    <property type="match status" value="1"/>
</dbReference>
<keyword evidence="5" id="KW-0418">Kinase</keyword>
<dbReference type="Pfam" id="PF02518">
    <property type="entry name" value="HATPase_c"/>
    <property type="match status" value="1"/>
</dbReference>
<evidence type="ECO:0000259" key="10">
    <source>
        <dbReference type="PROSITE" id="PS50112"/>
    </source>
</evidence>
<dbReference type="PROSITE" id="PS50112">
    <property type="entry name" value="PAS"/>
    <property type="match status" value="1"/>
</dbReference>
<dbReference type="Pfam" id="PF13426">
    <property type="entry name" value="PAS_9"/>
    <property type="match status" value="1"/>
</dbReference>
<evidence type="ECO:0000313" key="12">
    <source>
        <dbReference type="EMBL" id="SHJ21007.1"/>
    </source>
</evidence>
<evidence type="ECO:0000256" key="6">
    <source>
        <dbReference type="PROSITE-ProRule" id="PRU00169"/>
    </source>
</evidence>
<dbReference type="InterPro" id="IPR003661">
    <property type="entry name" value="HisK_dim/P_dom"/>
</dbReference>
<dbReference type="InterPro" id="IPR036890">
    <property type="entry name" value="HATPase_C_sf"/>
</dbReference>
<dbReference type="Gene3D" id="3.40.50.2300">
    <property type="match status" value="1"/>
</dbReference>
<dbReference type="InterPro" id="IPR013655">
    <property type="entry name" value="PAS_fold_3"/>
</dbReference>
<dbReference type="Pfam" id="PF08447">
    <property type="entry name" value="PAS_3"/>
    <property type="match status" value="2"/>
</dbReference>
<dbReference type="SUPFAM" id="SSF55785">
    <property type="entry name" value="PYP-like sensor domain (PAS domain)"/>
    <property type="match status" value="3"/>
</dbReference>
<dbReference type="PROSITE" id="PS50113">
    <property type="entry name" value="PAC"/>
    <property type="match status" value="2"/>
</dbReference>
<dbReference type="PANTHER" id="PTHR43304">
    <property type="entry name" value="PHYTOCHROME-LIKE PROTEIN CPH1"/>
    <property type="match status" value="1"/>
</dbReference>
<evidence type="ECO:0000256" key="3">
    <source>
        <dbReference type="ARBA" id="ARBA00022553"/>
    </source>
</evidence>
<protein>
    <recommendedName>
        <fullName evidence="2">histidine kinase</fullName>
        <ecNumber evidence="2">2.7.13.3</ecNumber>
    </recommendedName>
</protein>
<dbReference type="PROSITE" id="PS50109">
    <property type="entry name" value="HIS_KIN"/>
    <property type="match status" value="1"/>
</dbReference>
<dbReference type="CDD" id="cd00156">
    <property type="entry name" value="REC"/>
    <property type="match status" value="1"/>
</dbReference>
<evidence type="ECO:0000256" key="1">
    <source>
        <dbReference type="ARBA" id="ARBA00000085"/>
    </source>
</evidence>
<dbReference type="CDD" id="cd00130">
    <property type="entry name" value="PAS"/>
    <property type="match status" value="2"/>
</dbReference>
<evidence type="ECO:0000313" key="13">
    <source>
        <dbReference type="Proteomes" id="UP000183994"/>
    </source>
</evidence>
<proteinExistence type="predicted"/>
<feature type="domain" description="Histidine kinase" evidence="8">
    <location>
        <begin position="461"/>
        <end position="684"/>
    </location>
</feature>
<dbReference type="Proteomes" id="UP000183994">
    <property type="component" value="Unassembled WGS sequence"/>
</dbReference>
<dbReference type="AlphaFoldDB" id="A0A1M6HFQ3"/>
<evidence type="ECO:0000256" key="5">
    <source>
        <dbReference type="ARBA" id="ARBA00022777"/>
    </source>
</evidence>
<gene>
    <name evidence="12" type="ORF">SAMN02745216_01213</name>
</gene>
<dbReference type="InterPro" id="IPR052162">
    <property type="entry name" value="Sensor_kinase/Photoreceptor"/>
</dbReference>
<feature type="domain" description="Response regulatory" evidence="9">
    <location>
        <begin position="704"/>
        <end position="820"/>
    </location>
</feature>
<keyword evidence="7" id="KW-0175">Coiled coil</keyword>
<dbReference type="Gene3D" id="3.30.565.10">
    <property type="entry name" value="Histidine kinase-like ATPase, C-terminal domain"/>
    <property type="match status" value="1"/>
</dbReference>
<dbReference type="EC" id="2.7.13.3" evidence="2"/>
<dbReference type="InterPro" id="IPR036097">
    <property type="entry name" value="HisK_dim/P_sf"/>
</dbReference>
<dbReference type="SMART" id="SM00091">
    <property type="entry name" value="PAS"/>
    <property type="match status" value="2"/>
</dbReference>
<dbReference type="InterPro" id="IPR011006">
    <property type="entry name" value="CheY-like_superfamily"/>
</dbReference>
<evidence type="ECO:0000256" key="4">
    <source>
        <dbReference type="ARBA" id="ARBA00022679"/>
    </source>
</evidence>
<dbReference type="EMBL" id="FQZU01000005">
    <property type="protein sequence ID" value="SHJ21007.1"/>
    <property type="molecule type" value="Genomic_DNA"/>
</dbReference>
<dbReference type="STRING" id="1121393.SAMN02745216_01213"/>
<dbReference type="SUPFAM" id="SSF55874">
    <property type="entry name" value="ATPase domain of HSP90 chaperone/DNA topoisomerase II/histidine kinase"/>
    <property type="match status" value="1"/>
</dbReference>
<evidence type="ECO:0000259" key="9">
    <source>
        <dbReference type="PROSITE" id="PS50110"/>
    </source>
</evidence>
<feature type="domain" description="PAC" evidence="11">
    <location>
        <begin position="396"/>
        <end position="448"/>
    </location>
</feature>
<feature type="modified residue" description="4-aspartylphosphate" evidence="6">
    <location>
        <position position="755"/>
    </location>
</feature>
<dbReference type="Pfam" id="PF00072">
    <property type="entry name" value="Response_reg"/>
    <property type="match status" value="1"/>
</dbReference>
<dbReference type="SMART" id="SM00387">
    <property type="entry name" value="HATPase_c"/>
    <property type="match status" value="1"/>
</dbReference>
<dbReference type="SUPFAM" id="SSF47384">
    <property type="entry name" value="Homodimeric domain of signal transducing histidine kinase"/>
    <property type="match status" value="1"/>
</dbReference>
<dbReference type="InterPro" id="IPR004358">
    <property type="entry name" value="Sig_transdc_His_kin-like_C"/>
</dbReference>
<dbReference type="PRINTS" id="PR00344">
    <property type="entry name" value="BCTRLSENSOR"/>
</dbReference>
<accession>A0A1M6HFQ3</accession>
<evidence type="ECO:0000256" key="2">
    <source>
        <dbReference type="ARBA" id="ARBA00012438"/>
    </source>
</evidence>
<dbReference type="InterPro" id="IPR000014">
    <property type="entry name" value="PAS"/>
</dbReference>
<keyword evidence="13" id="KW-1185">Reference proteome</keyword>
<dbReference type="OrthoDB" id="5389366at2"/>
<dbReference type="PROSITE" id="PS50110">
    <property type="entry name" value="RESPONSE_REGULATORY"/>
    <property type="match status" value="1"/>
</dbReference>